<sequence length="53" mass="5688">MSPWRCQRGIVERYLQEVIAAGPGICGGALPTRRPPMWMSSGPSAARGPSFIS</sequence>
<dbReference type="EMBL" id="JANIIK010000109">
    <property type="protein sequence ID" value="KAJ3598285.1"/>
    <property type="molecule type" value="Genomic_DNA"/>
</dbReference>
<evidence type="ECO:0000313" key="1">
    <source>
        <dbReference type="EMBL" id="KAJ3598285.1"/>
    </source>
</evidence>
<name>A0A9Q0IHI6_9TELE</name>
<accession>A0A9Q0IHI6</accession>
<reference evidence="1" key="1">
    <citation type="submission" date="2022-07" db="EMBL/GenBank/DDBJ databases">
        <title>Chromosome-level genome of Muraenolepis orangiensis.</title>
        <authorList>
            <person name="Kim J."/>
        </authorList>
    </citation>
    <scope>NUCLEOTIDE SEQUENCE</scope>
    <source>
        <strain evidence="1">KU_S4_2022</strain>
        <tissue evidence="1">Muscle</tissue>
    </source>
</reference>
<dbReference type="AlphaFoldDB" id="A0A9Q0IHI6"/>
<comment type="caution">
    <text evidence="1">The sequence shown here is derived from an EMBL/GenBank/DDBJ whole genome shotgun (WGS) entry which is preliminary data.</text>
</comment>
<evidence type="ECO:0000313" key="2">
    <source>
        <dbReference type="Proteomes" id="UP001148018"/>
    </source>
</evidence>
<feature type="non-terminal residue" evidence="1">
    <location>
        <position position="53"/>
    </location>
</feature>
<proteinExistence type="predicted"/>
<dbReference type="Proteomes" id="UP001148018">
    <property type="component" value="Unassembled WGS sequence"/>
</dbReference>
<protein>
    <submittedName>
        <fullName evidence="1">Uncharacterized protein</fullName>
    </submittedName>
</protein>
<keyword evidence="2" id="KW-1185">Reference proteome</keyword>
<gene>
    <name evidence="1" type="ORF">NHX12_001796</name>
</gene>
<organism evidence="1 2">
    <name type="scientific">Muraenolepis orangiensis</name>
    <name type="common">Patagonian moray cod</name>
    <dbReference type="NCBI Taxonomy" id="630683"/>
    <lineage>
        <taxon>Eukaryota</taxon>
        <taxon>Metazoa</taxon>
        <taxon>Chordata</taxon>
        <taxon>Craniata</taxon>
        <taxon>Vertebrata</taxon>
        <taxon>Euteleostomi</taxon>
        <taxon>Actinopterygii</taxon>
        <taxon>Neopterygii</taxon>
        <taxon>Teleostei</taxon>
        <taxon>Neoteleostei</taxon>
        <taxon>Acanthomorphata</taxon>
        <taxon>Zeiogadaria</taxon>
        <taxon>Gadariae</taxon>
        <taxon>Gadiformes</taxon>
        <taxon>Muraenolepidoidei</taxon>
        <taxon>Muraenolepididae</taxon>
        <taxon>Muraenolepis</taxon>
    </lineage>
</organism>